<dbReference type="Pfam" id="PF01235">
    <property type="entry name" value="Na_Ala_symp"/>
    <property type="match status" value="1"/>
</dbReference>
<feature type="transmembrane region" description="Helical" evidence="8">
    <location>
        <begin position="227"/>
        <end position="250"/>
    </location>
</feature>
<keyword evidence="5 8" id="KW-0812">Transmembrane</keyword>
<sequence length="527" mass="55217">MEILQAVPMSTVTEEVGWLAEIDRAINAAFAPITEVFSTIVFYPITIGEISFPFVVAWLIAAGVIFTIYFGFIQFRGLKVSWDVVRGKFSSKDDPGEVPHFQALTSALSGTVGLGNIAGVGAAMALGGPGATFWMICAGLLGMATKFAECTLGVKYREVHEDGTVSGGPFRYLLVAYGRFGSVVAKIFTGIFAIAILLFGAAGGNMFQANQTFAQVQNVTGGPDGFLGSAGAALIFGIILAVLVGLVIIGGIKSIGATTSRLVPAMAAVYITACLVVILANLPNVPAAFGAIIDGAFSPEGMAGGVLGVMIVGFQRAAFSNEAGLGSAPIAHSAVKTRRPVSEGFVAMFEPFVDTVIICTMTALAIIIAGAPSLQAGIDQVQAGGGAPDGVILTSDAFATVIPWFPVVLAIAVVLFAFSTLITWFYYGLKAWEFLFGRSRLSDNIFRGIYLFFTIAGCVLTFSEVIAFADAALFVCGFVNLLGVYMLLPVIKREMKEYLADRKSGKLHLLGAEASGSTAVHPESSQH</sequence>
<dbReference type="GO" id="GO:0005886">
    <property type="term" value="C:plasma membrane"/>
    <property type="evidence" value="ECO:0007669"/>
    <property type="project" value="UniProtKB-SubCell"/>
</dbReference>
<dbReference type="AlphaFoldDB" id="A0A512IAA8"/>
<feature type="transmembrane region" description="Helical" evidence="8">
    <location>
        <begin position="187"/>
        <end position="207"/>
    </location>
</feature>
<evidence type="ECO:0000256" key="5">
    <source>
        <dbReference type="ARBA" id="ARBA00022692"/>
    </source>
</evidence>
<evidence type="ECO:0000256" key="2">
    <source>
        <dbReference type="ARBA" id="ARBA00009261"/>
    </source>
</evidence>
<evidence type="ECO:0000313" key="9">
    <source>
        <dbReference type="EMBL" id="GEO94557.1"/>
    </source>
</evidence>
<evidence type="ECO:0000256" key="6">
    <source>
        <dbReference type="ARBA" id="ARBA00022989"/>
    </source>
</evidence>
<comment type="caution">
    <text evidence="9">The sequence shown here is derived from an EMBL/GenBank/DDBJ whole genome shotgun (WGS) entry which is preliminary data.</text>
</comment>
<dbReference type="PANTHER" id="PTHR30330:SF3">
    <property type="entry name" value="TRANSCRIPTIONAL REGULATOR, LRP FAMILY"/>
    <property type="match status" value="1"/>
</dbReference>
<feature type="transmembrane region" description="Helical" evidence="8">
    <location>
        <begin position="345"/>
        <end position="369"/>
    </location>
</feature>
<name>A0A512IAA8_9MICC</name>
<keyword evidence="4 8" id="KW-1003">Cell membrane</keyword>
<dbReference type="EMBL" id="BJZS01000021">
    <property type="protein sequence ID" value="GEO94557.1"/>
    <property type="molecule type" value="Genomic_DNA"/>
</dbReference>
<evidence type="ECO:0000256" key="8">
    <source>
        <dbReference type="RuleBase" id="RU363064"/>
    </source>
</evidence>
<evidence type="ECO:0000256" key="7">
    <source>
        <dbReference type="ARBA" id="ARBA00023136"/>
    </source>
</evidence>
<evidence type="ECO:0000256" key="1">
    <source>
        <dbReference type="ARBA" id="ARBA00004651"/>
    </source>
</evidence>
<feature type="transmembrane region" description="Helical" evidence="8">
    <location>
        <begin position="50"/>
        <end position="72"/>
    </location>
</feature>
<organism evidence="9 10">
    <name type="scientific">Kocuria turfanensis</name>
    <dbReference type="NCBI Taxonomy" id="388357"/>
    <lineage>
        <taxon>Bacteria</taxon>
        <taxon>Bacillati</taxon>
        <taxon>Actinomycetota</taxon>
        <taxon>Actinomycetes</taxon>
        <taxon>Micrococcales</taxon>
        <taxon>Micrococcaceae</taxon>
        <taxon>Kocuria</taxon>
    </lineage>
</organism>
<evidence type="ECO:0000256" key="3">
    <source>
        <dbReference type="ARBA" id="ARBA00022448"/>
    </source>
</evidence>
<dbReference type="Gene3D" id="1.20.1740.10">
    <property type="entry name" value="Amino acid/polyamine transporter I"/>
    <property type="match status" value="1"/>
</dbReference>
<feature type="transmembrane region" description="Helical" evidence="8">
    <location>
        <begin position="262"/>
        <end position="282"/>
    </location>
</feature>
<keyword evidence="3 8" id="KW-0813">Transport</keyword>
<dbReference type="NCBIfam" id="TIGR00835">
    <property type="entry name" value="agcS"/>
    <property type="match status" value="1"/>
</dbReference>
<keyword evidence="6 8" id="KW-1133">Transmembrane helix</keyword>
<dbReference type="GO" id="GO:0005283">
    <property type="term" value="F:amino acid:sodium symporter activity"/>
    <property type="evidence" value="ECO:0007669"/>
    <property type="project" value="InterPro"/>
</dbReference>
<feature type="transmembrane region" description="Helical" evidence="8">
    <location>
        <begin position="472"/>
        <end position="491"/>
    </location>
</feature>
<keyword evidence="10" id="KW-1185">Reference proteome</keyword>
<keyword evidence="7 8" id="KW-0472">Membrane</keyword>
<dbReference type="Proteomes" id="UP000321103">
    <property type="component" value="Unassembled WGS sequence"/>
</dbReference>
<dbReference type="InterPro" id="IPR001463">
    <property type="entry name" value="Na/Ala_symport"/>
</dbReference>
<protein>
    <submittedName>
        <fullName evidence="9">Alanine glycine permease</fullName>
    </submittedName>
</protein>
<dbReference type="PANTHER" id="PTHR30330">
    <property type="entry name" value="AGSS FAMILY TRANSPORTER, SODIUM-ALANINE"/>
    <property type="match status" value="1"/>
</dbReference>
<dbReference type="RefSeq" id="WP_084271507.1">
    <property type="nucleotide sequence ID" value="NZ_CP014480.1"/>
</dbReference>
<accession>A0A512IAA8</accession>
<feature type="transmembrane region" description="Helical" evidence="8">
    <location>
        <begin position="404"/>
        <end position="427"/>
    </location>
</feature>
<evidence type="ECO:0000256" key="4">
    <source>
        <dbReference type="ARBA" id="ARBA00022475"/>
    </source>
</evidence>
<comment type="similarity">
    <text evidence="2 8">Belongs to the alanine or glycine:cation symporter (AGCS) (TC 2.A.25) family.</text>
</comment>
<keyword evidence="8" id="KW-0769">Symport</keyword>
<gene>
    <name evidence="9" type="ORF">KTU01_06800</name>
</gene>
<dbReference type="PRINTS" id="PR00175">
    <property type="entry name" value="NAALASMPORT"/>
</dbReference>
<evidence type="ECO:0000313" key="10">
    <source>
        <dbReference type="Proteomes" id="UP000321103"/>
    </source>
</evidence>
<comment type="subcellular location">
    <subcellularLocation>
        <location evidence="1 8">Cell membrane</location>
        <topology evidence="1 8">Multi-pass membrane protein</topology>
    </subcellularLocation>
</comment>
<proteinExistence type="inferred from homology"/>
<feature type="transmembrane region" description="Helical" evidence="8">
    <location>
        <begin position="448"/>
        <end position="466"/>
    </location>
</feature>
<reference evidence="9 10" key="1">
    <citation type="submission" date="2019-07" db="EMBL/GenBank/DDBJ databases">
        <title>Whole genome shotgun sequence of Kocuria turfanensis NBRC 107627.</title>
        <authorList>
            <person name="Hosoyama A."/>
            <person name="Uohara A."/>
            <person name="Ohji S."/>
            <person name="Ichikawa N."/>
        </authorList>
    </citation>
    <scope>NUCLEOTIDE SEQUENCE [LARGE SCALE GENOMIC DNA]</scope>
    <source>
        <strain evidence="9 10">NBRC 107627</strain>
    </source>
</reference>
<feature type="transmembrane region" description="Helical" evidence="8">
    <location>
        <begin position="288"/>
        <end position="312"/>
    </location>
</feature>